<dbReference type="VEuPathDB" id="VectorBase:AARA21_009211"/>
<dbReference type="EnsemblMetazoa" id="AARA004524-RA">
    <property type="protein sequence ID" value="AARA004524-PA"/>
    <property type="gene ID" value="AARA004524"/>
</dbReference>
<dbReference type="VEuPathDB" id="VectorBase:AARA004524"/>
<dbReference type="PANTHER" id="PTHR46599">
    <property type="entry name" value="PIGGYBAC TRANSPOSABLE ELEMENT-DERIVED PROTEIN 4"/>
    <property type="match status" value="1"/>
</dbReference>
<evidence type="ECO:0000313" key="2">
    <source>
        <dbReference type="EnsemblMetazoa" id="AARA004524-PA"/>
    </source>
</evidence>
<sequence length="591" mass="67141">MGDAMHVQWLSEEAEEVPENEEDMLYEDVEYIEEYVHFPDGPESDVSGSVAVQNEESTGHVVKIESIDHAFDMLQNSVWSIKPPERTGTMGRKVAHPRPAPVGLAKSAKSPAECLSLFLDADVIAMITEYTNEQIKAEQPNYARERDANPTDEMEIMALLGVLYIAGTVRDGRENIERLFDTKMGTGLEAVYLTMTSLRYHFLIRSIRFDDPTAAQDEIEGDKLAPIRPIYERIVSNCQKYLRPGRFLMLDEQAVQFKGKCEFRQILPSAPGRAGFRFHLLVDCETSYVSNLEICVPENQNPYNLSYAPTDVAMRLTEPVQGRQKTVILGAGLTSIDLIEKLYASRTMAMGEVPKSYPDLPKALIANKGRPEHSTLAAYHDPATLVSYVTRRKEVMLLMSSFVDFDSEEQAGEQDEGEQHLKLVELYNRTKTTIRTIQQMCAKHNVVRSTRRWPVAVFFNLMNLSAINAWCIYCLNHPEEAKMSRRDFLVTMALELLRPQARRRLDSKTLPRLLRQRIGLFLGISREEYETVPVVERQGGESRGRCYLCGRARNKTTRISCHSCGKYTCNAHCAQLCRTCYMDDCASEQQE</sequence>
<dbReference type="Pfam" id="PF13843">
    <property type="entry name" value="DDE_Tnp_1_7"/>
    <property type="match status" value="1"/>
</dbReference>
<feature type="domain" description="PiggyBac transposable element-derived protein" evidence="1">
    <location>
        <begin position="110"/>
        <end position="470"/>
    </location>
</feature>
<organism evidence="2 3">
    <name type="scientific">Anopheles arabiensis</name>
    <name type="common">Mosquito</name>
    <dbReference type="NCBI Taxonomy" id="7173"/>
    <lineage>
        <taxon>Eukaryota</taxon>
        <taxon>Metazoa</taxon>
        <taxon>Ecdysozoa</taxon>
        <taxon>Arthropoda</taxon>
        <taxon>Hexapoda</taxon>
        <taxon>Insecta</taxon>
        <taxon>Pterygota</taxon>
        <taxon>Neoptera</taxon>
        <taxon>Endopterygota</taxon>
        <taxon>Diptera</taxon>
        <taxon>Nematocera</taxon>
        <taxon>Culicoidea</taxon>
        <taxon>Culicidae</taxon>
        <taxon>Anophelinae</taxon>
        <taxon>Anopheles</taxon>
    </lineage>
</organism>
<evidence type="ECO:0000313" key="3">
    <source>
        <dbReference type="Proteomes" id="UP000075840"/>
    </source>
</evidence>
<dbReference type="EMBL" id="APCN01000438">
    <property type="status" value="NOT_ANNOTATED_CDS"/>
    <property type="molecule type" value="Genomic_DNA"/>
</dbReference>
<dbReference type="InterPro" id="IPR029526">
    <property type="entry name" value="PGBD"/>
</dbReference>
<keyword evidence="3" id="KW-1185">Reference proteome</keyword>
<accession>A0A182HTB9</accession>
<proteinExistence type="predicted"/>
<evidence type="ECO:0000259" key="1">
    <source>
        <dbReference type="Pfam" id="PF13843"/>
    </source>
</evidence>
<reference evidence="2" key="1">
    <citation type="submission" date="2022-08" db="UniProtKB">
        <authorList>
            <consortium name="EnsemblMetazoa"/>
        </authorList>
    </citation>
    <scope>IDENTIFICATION</scope>
    <source>
        <strain evidence="2">Dongola</strain>
    </source>
</reference>
<dbReference type="Proteomes" id="UP000075840">
    <property type="component" value="Unassembled WGS sequence"/>
</dbReference>
<protein>
    <recommendedName>
        <fullName evidence="1">PiggyBac transposable element-derived protein domain-containing protein</fullName>
    </recommendedName>
</protein>
<dbReference type="AlphaFoldDB" id="A0A182HTB9"/>
<name>A0A182HTB9_ANOAR</name>
<dbReference type="PANTHER" id="PTHR46599:SF3">
    <property type="entry name" value="PIGGYBAC TRANSPOSABLE ELEMENT-DERIVED PROTEIN 4"/>
    <property type="match status" value="1"/>
</dbReference>